<feature type="transmembrane region" description="Helical" evidence="11">
    <location>
        <begin position="1551"/>
        <end position="1571"/>
    </location>
</feature>
<dbReference type="PRINTS" id="PR00171">
    <property type="entry name" value="SUGRTRNSPORT"/>
</dbReference>
<evidence type="ECO:0000256" key="1">
    <source>
        <dbReference type="ARBA" id="ARBA00000618"/>
    </source>
</evidence>
<dbReference type="Proteomes" id="UP000322234">
    <property type="component" value="Unassembled WGS sequence"/>
</dbReference>
<keyword evidence="9 11" id="KW-0472">Membrane</keyword>
<keyword evidence="14" id="KW-1185">Reference proteome</keyword>
<dbReference type="FunFam" id="1.20.1250.20:FF:000040">
    <property type="entry name" value="Solute carrier family 2, facilitated glucose transporter member 1"/>
    <property type="match status" value="1"/>
</dbReference>
<dbReference type="NCBIfam" id="TIGR00879">
    <property type="entry name" value="SP"/>
    <property type="match status" value="1"/>
</dbReference>
<evidence type="ECO:0000256" key="6">
    <source>
        <dbReference type="ARBA" id="ARBA00022597"/>
    </source>
</evidence>
<evidence type="ECO:0000256" key="5">
    <source>
        <dbReference type="ARBA" id="ARBA00022475"/>
    </source>
</evidence>
<keyword evidence="8 11" id="KW-1133">Transmembrane helix</keyword>
<feature type="transmembrane region" description="Helical" evidence="11">
    <location>
        <begin position="320"/>
        <end position="342"/>
    </location>
</feature>
<name>A0A6B0S8M4_9CETA</name>
<dbReference type="Gene3D" id="1.20.1250.20">
    <property type="entry name" value="MFS general substrate transporter like domains"/>
    <property type="match status" value="1"/>
</dbReference>
<feature type="transmembrane region" description="Helical" evidence="11">
    <location>
        <begin position="1334"/>
        <end position="1356"/>
    </location>
</feature>
<dbReference type="PROSITE" id="PS00217">
    <property type="entry name" value="SUGAR_TRANSPORT_2"/>
    <property type="match status" value="1"/>
</dbReference>
<dbReference type="PANTHER" id="PTHR43243">
    <property type="entry name" value="INNER MEMBRANE TRANSPORTER YGJI-RELATED"/>
    <property type="match status" value="1"/>
</dbReference>
<feature type="transmembrane region" description="Helical" evidence="11">
    <location>
        <begin position="354"/>
        <end position="374"/>
    </location>
</feature>
<protein>
    <recommendedName>
        <fullName evidence="12">Major facilitator superfamily (MFS) profile domain-containing protein</fullName>
    </recommendedName>
</protein>
<dbReference type="Pfam" id="PF13520">
    <property type="entry name" value="AA_permease_2"/>
    <property type="match status" value="5"/>
</dbReference>
<evidence type="ECO:0000256" key="11">
    <source>
        <dbReference type="SAM" id="Phobius"/>
    </source>
</evidence>
<comment type="subcellular location">
    <subcellularLocation>
        <location evidence="2">Cell membrane</location>
        <topology evidence="2">Multi-pass membrane protein</topology>
    </subcellularLocation>
</comment>
<feature type="transmembrane region" description="Helical" evidence="11">
    <location>
        <begin position="1305"/>
        <end position="1328"/>
    </location>
</feature>
<dbReference type="FunFam" id="1.20.1740.10:FF:000050">
    <property type="entry name" value="MGC157082 protein"/>
    <property type="match status" value="1"/>
</dbReference>
<dbReference type="EMBL" id="VBQZ03000240">
    <property type="protein sequence ID" value="MXQ98400.1"/>
    <property type="molecule type" value="Genomic_DNA"/>
</dbReference>
<reference evidence="13" key="1">
    <citation type="submission" date="2019-10" db="EMBL/GenBank/DDBJ databases">
        <title>The sequence and de novo assembly of the wild yak genome.</title>
        <authorList>
            <person name="Liu Y."/>
        </authorList>
    </citation>
    <scope>NUCLEOTIDE SEQUENCE [LARGE SCALE GENOMIC DNA]</scope>
    <source>
        <strain evidence="13">WY2019</strain>
    </source>
</reference>
<feature type="transmembrane region" description="Helical" evidence="11">
    <location>
        <begin position="698"/>
        <end position="719"/>
    </location>
</feature>
<dbReference type="InterPro" id="IPR005828">
    <property type="entry name" value="MFS_sugar_transport-like"/>
</dbReference>
<feature type="transmembrane region" description="Helical" evidence="11">
    <location>
        <begin position="233"/>
        <end position="253"/>
    </location>
</feature>
<organism evidence="13 14">
    <name type="scientific">Bos mutus</name>
    <name type="common">wild yak</name>
    <dbReference type="NCBI Taxonomy" id="72004"/>
    <lineage>
        <taxon>Eukaryota</taxon>
        <taxon>Metazoa</taxon>
        <taxon>Chordata</taxon>
        <taxon>Craniata</taxon>
        <taxon>Vertebrata</taxon>
        <taxon>Euteleostomi</taxon>
        <taxon>Mammalia</taxon>
        <taxon>Eutheria</taxon>
        <taxon>Laurasiatheria</taxon>
        <taxon>Artiodactyla</taxon>
        <taxon>Ruminantia</taxon>
        <taxon>Pecora</taxon>
        <taxon>Bovidae</taxon>
        <taxon>Bovinae</taxon>
        <taxon>Bos</taxon>
    </lineage>
</organism>
<evidence type="ECO:0000256" key="8">
    <source>
        <dbReference type="ARBA" id="ARBA00022989"/>
    </source>
</evidence>
<evidence type="ECO:0000259" key="12">
    <source>
        <dbReference type="PROSITE" id="PS50850"/>
    </source>
</evidence>
<dbReference type="Gene3D" id="1.20.1740.10">
    <property type="entry name" value="Amino acid/polyamine transporter I"/>
    <property type="match status" value="5"/>
</dbReference>
<dbReference type="InterPro" id="IPR002293">
    <property type="entry name" value="AA/rel_permease1"/>
</dbReference>
<feature type="transmembrane region" description="Helical" evidence="11">
    <location>
        <begin position="1456"/>
        <end position="1477"/>
    </location>
</feature>
<dbReference type="InterPro" id="IPR036259">
    <property type="entry name" value="MFS_trans_sf"/>
</dbReference>
<keyword evidence="5" id="KW-1003">Cell membrane</keyword>
<feature type="transmembrane region" description="Helical" evidence="11">
    <location>
        <begin position="1212"/>
        <end position="1234"/>
    </location>
</feature>
<feature type="transmembrane region" description="Helical" evidence="11">
    <location>
        <begin position="175"/>
        <end position="195"/>
    </location>
</feature>
<proteinExistence type="inferred from homology"/>
<feature type="transmembrane region" description="Helical" evidence="11">
    <location>
        <begin position="646"/>
        <end position="667"/>
    </location>
</feature>
<evidence type="ECO:0000256" key="2">
    <source>
        <dbReference type="ARBA" id="ARBA00004651"/>
    </source>
</evidence>
<dbReference type="Pfam" id="PF00083">
    <property type="entry name" value="Sugar_tr"/>
    <property type="match status" value="1"/>
</dbReference>
<feature type="transmembrane region" description="Helical" evidence="11">
    <location>
        <begin position="386"/>
        <end position="412"/>
    </location>
</feature>
<feature type="transmembrane region" description="Helical" evidence="11">
    <location>
        <begin position="998"/>
        <end position="1020"/>
    </location>
</feature>
<feature type="transmembrane region" description="Helical" evidence="11">
    <location>
        <begin position="101"/>
        <end position="121"/>
    </location>
</feature>
<dbReference type="GO" id="GO:0015171">
    <property type="term" value="F:amino acid transmembrane transporter activity"/>
    <property type="evidence" value="ECO:0007669"/>
    <property type="project" value="TreeGrafter"/>
</dbReference>
<feature type="transmembrane region" description="Helical" evidence="11">
    <location>
        <begin position="726"/>
        <end position="748"/>
    </location>
</feature>
<comment type="similarity">
    <text evidence="3">Belongs to the major facilitator superfamily. Sugar transporter (TC 2.A.1.1) family. Glucose transporter subfamily.</text>
</comment>
<evidence type="ECO:0000256" key="10">
    <source>
        <dbReference type="ARBA" id="ARBA00023180"/>
    </source>
</evidence>
<keyword evidence="4" id="KW-0813">Transport</keyword>
<dbReference type="GO" id="GO:0005886">
    <property type="term" value="C:plasma membrane"/>
    <property type="evidence" value="ECO:0007669"/>
    <property type="project" value="UniProtKB-SubCell"/>
</dbReference>
<evidence type="ECO:0000256" key="7">
    <source>
        <dbReference type="ARBA" id="ARBA00022692"/>
    </source>
</evidence>
<dbReference type="GO" id="GO:0033300">
    <property type="term" value="F:dehydroascorbic acid transmembrane transporter activity"/>
    <property type="evidence" value="ECO:0007669"/>
    <property type="project" value="UniProtKB-ARBA"/>
</dbReference>
<feature type="transmembrane region" description="Helical" evidence="11">
    <location>
        <begin position="1776"/>
        <end position="1799"/>
    </location>
</feature>
<evidence type="ECO:0000256" key="4">
    <source>
        <dbReference type="ARBA" id="ARBA00022448"/>
    </source>
</evidence>
<feature type="transmembrane region" description="Helical" evidence="11">
    <location>
        <begin position="1511"/>
        <end position="1530"/>
    </location>
</feature>
<feature type="transmembrane region" description="Helical" evidence="11">
    <location>
        <begin position="605"/>
        <end position="625"/>
    </location>
</feature>
<feature type="transmembrane region" description="Helical" evidence="11">
    <location>
        <begin position="907"/>
        <end position="933"/>
    </location>
</feature>
<evidence type="ECO:0000256" key="9">
    <source>
        <dbReference type="ARBA" id="ARBA00023136"/>
    </source>
</evidence>
<evidence type="ECO:0000256" key="3">
    <source>
        <dbReference type="ARBA" id="ARBA00007004"/>
    </source>
</evidence>
<dbReference type="PROSITE" id="PS50850">
    <property type="entry name" value="MFS"/>
    <property type="match status" value="1"/>
</dbReference>
<feature type="transmembrane region" description="Helical" evidence="11">
    <location>
        <begin position="965"/>
        <end position="986"/>
    </location>
</feature>
<feature type="domain" description="Major facilitator superfamily (MFS) profile" evidence="12">
    <location>
        <begin position="1164"/>
        <end position="1605"/>
    </location>
</feature>
<dbReference type="InterPro" id="IPR020846">
    <property type="entry name" value="MFS_dom"/>
</dbReference>
<feature type="transmembrane region" description="Helical" evidence="11">
    <location>
        <begin position="871"/>
        <end position="895"/>
    </location>
</feature>
<feature type="transmembrane region" description="Helical" evidence="11">
    <location>
        <begin position="1726"/>
        <end position="1750"/>
    </location>
</feature>
<accession>A0A6B0S8M4</accession>
<dbReference type="PANTHER" id="PTHR43243:SF10">
    <property type="entry name" value="MGC138914 PROTEIN"/>
    <property type="match status" value="1"/>
</dbReference>
<keyword evidence="7 11" id="KW-0812">Transmembrane</keyword>
<feature type="transmembrane region" description="Helical" evidence="11">
    <location>
        <begin position="1246"/>
        <end position="1266"/>
    </location>
</feature>
<dbReference type="GO" id="GO:0055056">
    <property type="term" value="F:D-glucose transmembrane transporter activity"/>
    <property type="evidence" value="ECO:0007669"/>
    <property type="project" value="UniProtKB-ARBA"/>
</dbReference>
<keyword evidence="10" id="KW-0325">Glycoprotein</keyword>
<dbReference type="PROSITE" id="PS00216">
    <property type="entry name" value="SUGAR_TRANSPORT_1"/>
    <property type="match status" value="1"/>
</dbReference>
<evidence type="ECO:0000313" key="14">
    <source>
        <dbReference type="Proteomes" id="UP000322234"/>
    </source>
</evidence>
<feature type="transmembrane region" description="Helical" evidence="11">
    <location>
        <begin position="452"/>
        <end position="469"/>
    </location>
</feature>
<feature type="transmembrane region" description="Helical" evidence="11">
    <location>
        <begin position="1272"/>
        <end position="1293"/>
    </location>
</feature>
<feature type="transmembrane region" description="Helical" evidence="11">
    <location>
        <begin position="1655"/>
        <end position="1676"/>
    </location>
</feature>
<feature type="transmembrane region" description="Helical" evidence="11">
    <location>
        <begin position="1577"/>
        <end position="1599"/>
    </location>
</feature>
<dbReference type="SUPFAM" id="SSF103473">
    <property type="entry name" value="MFS general substrate transporter"/>
    <property type="match status" value="1"/>
</dbReference>
<dbReference type="InterPro" id="IPR005829">
    <property type="entry name" value="Sugar_transporter_CS"/>
</dbReference>
<comment type="catalytic activity">
    <reaction evidence="1">
        <text>D-glucose(out) = D-glucose(in)</text>
        <dbReference type="Rhea" id="RHEA:60376"/>
        <dbReference type="ChEBI" id="CHEBI:4167"/>
    </reaction>
</comment>
<evidence type="ECO:0000313" key="13">
    <source>
        <dbReference type="EMBL" id="MXQ98400.1"/>
    </source>
</evidence>
<sequence>MLKGFFMFDETNAQKWTTYPKCPFTICPPHSIAPWNWTPGAKGQWAFFMAWCLPFSADHSSSTPPRMRCQDPRQCGQKLIRRQPLKPRKEPVIFLSRHLNIFHLVVLGVGSTLGVGVYIVVGEVALFVAGPAIIVSFLVAALSSVLSGLCYAEFGTRIKWTSSAYRYSYISLGELWAFIAGWNLILSYVFATASVSKAWSYTFDGLIGNHISQALQRAFSQYMPDYLARYPDFIALAVVLLLTGLPASVLGDISAPALHGLNSASQTDPVLQTLLQGSTDHRSTTPSRMRCQDFHQCGQKLVRRRPLKPREGSEGRMFRCLNTLDLVALGVGITLGAGVYILPGEVTRNKAGPAIVISFLVAALSSVLSGLCYAEFGARAPGSGSAYLYSYVTVGELCAFVTGWNLLLSYAITIASVARAWSSTFDSLIGNHMSQALRGTFPLHVPSFLAKYPDFLALGVVLVMMGEMGSKTGWKERRAGGDLGWERLGMAECFVVLSGFIKGDLHNWQLTEQDYTLAAAGSNDSSRYHTVASSTTSRMLLQFVHQFGQKLTRKQLLEPIDESERPVAHLNTLNLVNVGVGRMLIVGIYILAGALAKFIAGPATIISFLVAAMFSVLSGLCYAEFGAWVPRSGSTYFYSYVTMGQVYAFIIGWNSILLLVTGTAALARASSYIFDSLIGNHISQALQETFSLQLPYSLATYADFFALGLVLLMTGLRLLGARESILVTKISIGINILVLIFITITGFIKGDLHNWKLTEQDYKLNTSGSRDIYVSFSKHDVHTEKHMLLKFAAIPIFTKKQIVASSTPSRMLRQYVHQLGQKLVHRRPLEPIEESESPVAHLNTLDLVGFGVASTLGASVYIVAGAVAKYIAGPATIISLLVAALSCVVCGLCYAELWAQVPCSGSVYLYSYVTMGQLCAFIIGWNLILYLVIGTASLSKVWSITFDSLIGNHISQALEGTFSPYMPSFLATFPDFVALALLLVMIGMQVLGARESALVNKVFTGINILVLIFIILSGFIKGDLHNWKLTEQDYTLNTSGSSDTSRDVIVQAIFYLPVYSMQLFPVSNLHGHSNVIPLNIKKEEVVQGQDLAALCERSLLPAIPLDGGGLRSSEMGLLRRRQKVPPGTALSGLPASVLGDVSAPALPGLTSASLTDPVLQALLQGSIATIGSFQFGYNTGVINAPEEIIKDFLNYALEKWSGTPPSSMLLTFLWSLSVAIFSVGGMIGSFSIGLFVNRFGRRNSMFIVNLLAIAGGCLMGFCKMAESVEMLIVGRLVIGLFCGLCTGFVPMYIEEISPTALRGAFGTLNQLGIVIGILVAQIFGLNVILGTKDLWPLLLVFTIIPAIIQCAALPFCPESPRFLLINRKQEEKAKEVLQRLWGTEDVAQDIQEMKDESVRMSREKQVTVPELFRAPNYRKPIIASIMLQLSQQLSGINAVIYYSTGIFKDAGVQEPVYATVGTGVVNTIFTVVSLFLVERAGRRTLHLIGLGGMAFCSIIIMISLLLKNDYSLMNCICIGAILVFIAFFEIGPGPIPWFIVAELFSQGPRPAAMAVAGCSNWTSNFLVGLTFPLAAFYLGAHVFIFFTIFLIIFWVFTFFKVPETRGRTFEEITRAFEGMLHQYVRQFSQKLVHRRPLEVGAESESPEAHLNTLDLVALGVGRTLGAGVYILVGAVAKVRAGPATVICFLMAGLSCVLSGLCYAEFGARVPGSSSAYLYSYITMGQLCAFITGWNLILSLVIGTACIARGWSSALDSLTGNHISQGLQGTLSLHVPYFLPTYADFVALGLVLLLTGVLVLGARESTLVNKVFTVINILVLSFIILSGFIKGDLHNWELTEQDYKLNASGSTDIYSLERCSWP</sequence>
<feature type="transmembrane region" description="Helical" evidence="11">
    <location>
        <begin position="1682"/>
        <end position="1705"/>
    </location>
</feature>
<dbReference type="InterPro" id="IPR003663">
    <property type="entry name" value="Sugar/inositol_transpt"/>
</dbReference>
<feature type="transmembrane region" description="Helical" evidence="11">
    <location>
        <begin position="1806"/>
        <end position="1828"/>
    </location>
</feature>
<feature type="transmembrane region" description="Helical" evidence="11">
    <location>
        <begin position="127"/>
        <end position="154"/>
    </location>
</feature>
<feature type="transmembrane region" description="Helical" evidence="11">
    <location>
        <begin position="1484"/>
        <end position="1505"/>
    </location>
</feature>
<gene>
    <name evidence="13" type="ORF">E5288_WYG015405</name>
</gene>
<dbReference type="CDD" id="cd17431">
    <property type="entry name" value="MFS_GLUT_Class1"/>
    <property type="match status" value="1"/>
</dbReference>
<comment type="caution">
    <text evidence="13">The sequence shown here is derived from an EMBL/GenBank/DDBJ whole genome shotgun (WGS) entry which is preliminary data.</text>
</comment>
<dbReference type="GO" id="GO:1904659">
    <property type="term" value="P:D-glucose transmembrane transport"/>
    <property type="evidence" value="ECO:0007669"/>
    <property type="project" value="UniProtKB-ARBA"/>
</dbReference>
<feature type="transmembrane region" description="Helical" evidence="11">
    <location>
        <begin position="575"/>
        <end position="599"/>
    </location>
</feature>
<keyword evidence="6" id="KW-0762">Sugar transport</keyword>